<name>A0A653BBV4_ECTOL</name>
<sequence>MLWTPLVERLKTQSAGSLIARTENLVTHGEELSSSVDWTQAIDLVAAGSAFLVQPHVSGAFLNNRESHYSTIVTSAQ</sequence>
<gene>
    <name evidence="1" type="ORF">POT9AD_5078</name>
</gene>
<evidence type="ECO:0000313" key="1">
    <source>
        <dbReference type="EMBL" id="VDN66053.1"/>
    </source>
</evidence>
<proteinExistence type="predicted"/>
<dbReference type="AlphaFoldDB" id="A0A653BBV4"/>
<protein>
    <submittedName>
        <fullName evidence="1">Uncharacterized protein</fullName>
    </submittedName>
</protein>
<dbReference type="EMBL" id="LR130779">
    <property type="protein sequence ID" value="VDN66053.1"/>
    <property type="molecule type" value="Genomic_DNA"/>
</dbReference>
<accession>A0A653BBV4</accession>
<organism evidence="1">
    <name type="scientific">Ectopseudomonas oleovorans</name>
    <name type="common">Pseudomonas oleovorans</name>
    <dbReference type="NCBI Taxonomy" id="301"/>
    <lineage>
        <taxon>Bacteria</taxon>
        <taxon>Pseudomonadati</taxon>
        <taxon>Pseudomonadota</taxon>
        <taxon>Gammaproteobacteria</taxon>
        <taxon>Pseudomonadales</taxon>
        <taxon>Pseudomonadaceae</taxon>
        <taxon>Ectopseudomonas</taxon>
    </lineage>
</organism>
<reference evidence="1" key="1">
    <citation type="submission" date="2018-11" db="EMBL/GenBank/DDBJ databases">
        <authorList>
            <consortium name="Genoscope - CEA"/>
            <person name="William W."/>
        </authorList>
    </citation>
    <scope>NUCLEOTIDE SEQUENCE [LARGE SCALE GENOMIC DNA]</scope>
    <source>
        <strain evidence="1">T9AD</strain>
    </source>
</reference>